<proteinExistence type="predicted"/>
<keyword evidence="3" id="KW-1185">Reference proteome</keyword>
<reference evidence="2 3" key="1">
    <citation type="submission" date="2020-04" db="EMBL/GenBank/DDBJ databases">
        <title>Novel Paenibacillus strain UniB2 isolated from commercial digestive syrup.</title>
        <authorList>
            <person name="Thorat V."/>
            <person name="Kirdat K."/>
            <person name="Tiwarekar B."/>
            <person name="Yadav A."/>
        </authorList>
    </citation>
    <scope>NUCLEOTIDE SEQUENCE [LARGE SCALE GENOMIC DNA]</scope>
    <source>
        <strain evidence="2 3">UniB2</strain>
    </source>
</reference>
<sequence>MSSASCKRRSASSPARRIDGRNQFTEEELSGTSFVYYSVGRPNLNKGVREQSPALQF</sequence>
<protein>
    <submittedName>
        <fullName evidence="2">Uncharacterized protein</fullName>
    </submittedName>
</protein>
<evidence type="ECO:0000313" key="2">
    <source>
        <dbReference type="EMBL" id="QJC50143.1"/>
    </source>
</evidence>
<dbReference type="EMBL" id="CP051428">
    <property type="protein sequence ID" value="QJC50143.1"/>
    <property type="molecule type" value="Genomic_DNA"/>
</dbReference>
<dbReference type="Proteomes" id="UP000502136">
    <property type="component" value="Chromosome"/>
</dbReference>
<evidence type="ECO:0000313" key="3">
    <source>
        <dbReference type="Proteomes" id="UP000502136"/>
    </source>
</evidence>
<dbReference type="AlphaFoldDB" id="A0A6H2GRT9"/>
<accession>A0A6H2GRT9</accession>
<dbReference type="KEGG" id="palr:HGI30_05860"/>
<gene>
    <name evidence="2" type="ORF">HGI30_05860</name>
</gene>
<name>A0A6H2GRT9_9BACL</name>
<evidence type="ECO:0000256" key="1">
    <source>
        <dbReference type="SAM" id="MobiDB-lite"/>
    </source>
</evidence>
<feature type="compositionally biased region" description="Basic residues" evidence="1">
    <location>
        <begin position="1"/>
        <end position="10"/>
    </location>
</feature>
<feature type="region of interest" description="Disordered" evidence="1">
    <location>
        <begin position="1"/>
        <end position="24"/>
    </location>
</feature>
<organism evidence="2 3">
    <name type="scientific">Paenibacillus albicereus</name>
    <dbReference type="NCBI Taxonomy" id="2726185"/>
    <lineage>
        <taxon>Bacteria</taxon>
        <taxon>Bacillati</taxon>
        <taxon>Bacillota</taxon>
        <taxon>Bacilli</taxon>
        <taxon>Bacillales</taxon>
        <taxon>Paenibacillaceae</taxon>
        <taxon>Paenibacillus</taxon>
    </lineage>
</organism>